<dbReference type="PANTHER" id="PTHR40465">
    <property type="entry name" value="CHROMOSOME 1, WHOLE GENOME SHOTGUN SEQUENCE"/>
    <property type="match status" value="1"/>
</dbReference>
<gene>
    <name evidence="3" type="ORF">MVEN_01994800</name>
</gene>
<keyword evidence="1" id="KW-0812">Transmembrane</keyword>
<evidence type="ECO:0000259" key="2">
    <source>
        <dbReference type="Pfam" id="PF20152"/>
    </source>
</evidence>
<comment type="caution">
    <text evidence="3">The sequence shown here is derived from an EMBL/GenBank/DDBJ whole genome shotgun (WGS) entry which is preliminary data.</text>
</comment>
<feature type="transmembrane region" description="Helical" evidence="1">
    <location>
        <begin position="99"/>
        <end position="117"/>
    </location>
</feature>
<keyword evidence="1" id="KW-0472">Membrane</keyword>
<name>A0A8H7CIX4_9AGAR</name>
<feature type="transmembrane region" description="Helical" evidence="1">
    <location>
        <begin position="168"/>
        <end position="187"/>
    </location>
</feature>
<evidence type="ECO:0000256" key="1">
    <source>
        <dbReference type="SAM" id="Phobius"/>
    </source>
</evidence>
<protein>
    <submittedName>
        <fullName evidence="3">O-methylsterigmatocystin oxidoreductase</fullName>
    </submittedName>
</protein>
<feature type="transmembrane region" description="Helical" evidence="1">
    <location>
        <begin position="124"/>
        <end position="148"/>
    </location>
</feature>
<evidence type="ECO:0000313" key="3">
    <source>
        <dbReference type="EMBL" id="KAF7339175.1"/>
    </source>
</evidence>
<dbReference type="EMBL" id="JACAZI010000020">
    <property type="protein sequence ID" value="KAF7339175.1"/>
    <property type="molecule type" value="Genomic_DNA"/>
</dbReference>
<dbReference type="InterPro" id="IPR045339">
    <property type="entry name" value="DUF6534"/>
</dbReference>
<dbReference type="Proteomes" id="UP000620124">
    <property type="component" value="Unassembled WGS sequence"/>
</dbReference>
<dbReference type="AlphaFoldDB" id="A0A8H7CIX4"/>
<reference evidence="3" key="1">
    <citation type="submission" date="2020-05" db="EMBL/GenBank/DDBJ databases">
        <title>Mycena genomes resolve the evolution of fungal bioluminescence.</title>
        <authorList>
            <person name="Tsai I.J."/>
        </authorList>
    </citation>
    <scope>NUCLEOTIDE SEQUENCE</scope>
    <source>
        <strain evidence="3">CCC161011</strain>
    </source>
</reference>
<proteinExistence type="predicted"/>
<sequence>MSAIPSTLSFLDVSGSLGALENGTLLGIFLFGIETLQTFHYYRHFSQDSNLLKAVVGFVWVLELGHTISAWHALYSQTITFYGQPGHILSPAVSEETTIIFAALIYTVVQAFFANRVRVLSGRWYIMALACVLGLLRLVGHVGIVALLLHYSRVTIVLEWRWLVTSSLSLDLSVDLLITASLCYCLWNMRSCESKRTRTMVDTLILWAIESTILTSAASVIQIILFMTRNDLVWEGVFVIQAKLFSNAMLASLNGRKNFRECTNIDVVSDINFRLSHRKPDTSTTSCVDMRGQRSFDVETNEKKGGSSSI</sequence>
<dbReference type="OrthoDB" id="3231781at2759"/>
<feature type="transmembrane region" description="Helical" evidence="1">
    <location>
        <begin position="54"/>
        <end position="74"/>
    </location>
</feature>
<evidence type="ECO:0000313" key="4">
    <source>
        <dbReference type="Proteomes" id="UP000620124"/>
    </source>
</evidence>
<accession>A0A8H7CIX4</accession>
<organism evidence="3 4">
    <name type="scientific">Mycena venus</name>
    <dbReference type="NCBI Taxonomy" id="2733690"/>
    <lineage>
        <taxon>Eukaryota</taxon>
        <taxon>Fungi</taxon>
        <taxon>Dikarya</taxon>
        <taxon>Basidiomycota</taxon>
        <taxon>Agaricomycotina</taxon>
        <taxon>Agaricomycetes</taxon>
        <taxon>Agaricomycetidae</taxon>
        <taxon>Agaricales</taxon>
        <taxon>Marasmiineae</taxon>
        <taxon>Mycenaceae</taxon>
        <taxon>Mycena</taxon>
    </lineage>
</organism>
<dbReference type="Pfam" id="PF20152">
    <property type="entry name" value="DUF6534"/>
    <property type="match status" value="1"/>
</dbReference>
<keyword evidence="1" id="KW-1133">Transmembrane helix</keyword>
<keyword evidence="4" id="KW-1185">Reference proteome</keyword>
<dbReference type="PANTHER" id="PTHR40465:SF1">
    <property type="entry name" value="DUF6534 DOMAIN-CONTAINING PROTEIN"/>
    <property type="match status" value="1"/>
</dbReference>
<feature type="transmembrane region" description="Helical" evidence="1">
    <location>
        <begin position="199"/>
        <end position="226"/>
    </location>
</feature>
<feature type="domain" description="DUF6534" evidence="2">
    <location>
        <begin position="173"/>
        <end position="257"/>
    </location>
</feature>